<keyword evidence="1" id="KW-1133">Transmembrane helix</keyword>
<sequence>MKKFKNYFSNKSLPAKVGIIIAGIFSLYILFQIGGLFFVMSILWADLTFSKKYTYTDVENYTNYIGVNSVDEYSNKWDMDESIFPEQITDSMKVEEFSFTCYNPWDVEYVGYLTATYSQDGYNTELDRLSHKEQDQYKGLFNVSGEPDNYSILAIDADKDFGLVYAIKPDSEGTTITYVEVIVPGKLEMWLDKYLPEKYQLKDMDMSKVNKE</sequence>
<dbReference type="Proteomes" id="UP000225889">
    <property type="component" value="Unassembled WGS sequence"/>
</dbReference>
<dbReference type="AlphaFoldDB" id="A0A2G3DS69"/>
<dbReference type="RefSeq" id="WP_099392696.1">
    <property type="nucleotide sequence ID" value="NZ_PDYF01000053.1"/>
</dbReference>
<protein>
    <submittedName>
        <fullName evidence="2">Uncharacterized protein</fullName>
    </submittedName>
</protein>
<reference evidence="2 3" key="2">
    <citation type="submission" date="2017-10" db="EMBL/GenBank/DDBJ databases">
        <authorList>
            <person name="Banno H."/>
            <person name="Chua N.-H."/>
        </authorList>
    </citation>
    <scope>NUCLEOTIDE SEQUENCE [LARGE SCALE GENOMIC DNA]</scope>
    <source>
        <strain evidence="2 3">JK626</strain>
    </source>
</reference>
<keyword evidence="1" id="KW-0472">Membrane</keyword>
<proteinExistence type="predicted"/>
<evidence type="ECO:0000313" key="2">
    <source>
        <dbReference type="EMBL" id="PHU33888.1"/>
    </source>
</evidence>
<gene>
    <name evidence="2" type="ORF">CSX01_12965</name>
</gene>
<accession>A0A2G3DS69</accession>
<comment type="caution">
    <text evidence="2">The sequence shown here is derived from an EMBL/GenBank/DDBJ whole genome shotgun (WGS) entry which is preliminary data.</text>
</comment>
<organism evidence="2 3">
    <name type="scientific">Pseudobutyrivibrio ruminis</name>
    <dbReference type="NCBI Taxonomy" id="46206"/>
    <lineage>
        <taxon>Bacteria</taxon>
        <taxon>Bacillati</taxon>
        <taxon>Bacillota</taxon>
        <taxon>Clostridia</taxon>
        <taxon>Lachnospirales</taxon>
        <taxon>Lachnospiraceae</taxon>
        <taxon>Pseudobutyrivibrio</taxon>
    </lineage>
</organism>
<name>A0A2G3DS69_9FIRM</name>
<reference evidence="2 3" key="1">
    <citation type="submission" date="2017-10" db="EMBL/GenBank/DDBJ databases">
        <title>Resolving the taxonomy of Roseburia spp., Eubacterium rectale and Agathobacter spp. through phylogenomic analysis.</title>
        <authorList>
            <person name="Sheridan P.O."/>
            <person name="Walker A.W."/>
            <person name="Duncan S.H."/>
            <person name="Scott K.P."/>
            <person name="Toole P.W.O."/>
            <person name="Luis P."/>
            <person name="Flint H.J."/>
        </authorList>
    </citation>
    <scope>NUCLEOTIDE SEQUENCE [LARGE SCALE GENOMIC DNA]</scope>
    <source>
        <strain evidence="2 3">JK626</strain>
    </source>
</reference>
<dbReference type="EMBL" id="PDYF01000053">
    <property type="protein sequence ID" value="PHU33888.1"/>
    <property type="molecule type" value="Genomic_DNA"/>
</dbReference>
<feature type="transmembrane region" description="Helical" evidence="1">
    <location>
        <begin position="20"/>
        <end position="45"/>
    </location>
</feature>
<keyword evidence="1" id="KW-0812">Transmembrane</keyword>
<evidence type="ECO:0000256" key="1">
    <source>
        <dbReference type="SAM" id="Phobius"/>
    </source>
</evidence>
<evidence type="ECO:0000313" key="3">
    <source>
        <dbReference type="Proteomes" id="UP000225889"/>
    </source>
</evidence>